<dbReference type="Proteomes" id="UP000663882">
    <property type="component" value="Unassembled WGS sequence"/>
</dbReference>
<comment type="caution">
    <text evidence="4">The sequence shown here is derived from an EMBL/GenBank/DDBJ whole genome shotgun (WGS) entry which is preliminary data.</text>
</comment>
<dbReference type="PANTHER" id="PTHR11188:SF17">
    <property type="entry name" value="FI21816P1"/>
    <property type="match status" value="1"/>
</dbReference>
<evidence type="ECO:0000256" key="2">
    <source>
        <dbReference type="SAM" id="MobiDB-lite"/>
    </source>
</evidence>
<accession>A0A815KXH3</accession>
<evidence type="ECO:0000259" key="3">
    <source>
        <dbReference type="SMART" id="SM01017"/>
    </source>
</evidence>
<name>A0A815KXH3_9BILA</name>
<dbReference type="SUPFAM" id="SSF81296">
    <property type="entry name" value="E set domains"/>
    <property type="match status" value="2"/>
</dbReference>
<dbReference type="GO" id="GO:0005737">
    <property type="term" value="C:cytoplasm"/>
    <property type="evidence" value="ECO:0007669"/>
    <property type="project" value="TreeGrafter"/>
</dbReference>
<dbReference type="InterPro" id="IPR050357">
    <property type="entry name" value="Arrestin_domain-protein"/>
</dbReference>
<sequence>MGNSNSSAIAINLDRNNLFYFSGESVSGTVNLNIIKGKLEADEIYIILTGEIGYTTTRTVSTGKGRTSTRTEYHHVPFYSAKVTFVRPEPGQKELIYDQGQYSWSFQIPLTEHLPPTINQPLSYPHVRYYLQVVIDKPWYKPNTRETRYLTIFSRVNLLQNPQCLLSTIFGNQNRKDIKLKGILNKLGYVPGESIYMTLEIENPRKVLIQRINLSMLQSYKIERNSREYTIFQTTLPNILNLKDQQIRETFSIIIPSVSIPPSYQFQGGIQRVALVNIFYMLRFAVKVEGIFTNFDVNVPITLGTEPYPDLNQQQTFNPVIVSYASNPEQSMFSDDDLPPNYDSIMQNNK</sequence>
<feature type="domain" description="Arrestin C-terminal-like" evidence="3">
    <location>
        <begin position="174"/>
        <end position="308"/>
    </location>
</feature>
<gene>
    <name evidence="4" type="ORF">RFH988_LOCUS34568</name>
</gene>
<dbReference type="InterPro" id="IPR014756">
    <property type="entry name" value="Ig_E-set"/>
</dbReference>
<dbReference type="EMBL" id="CAJNOO010004841">
    <property type="protein sequence ID" value="CAF1395660.1"/>
    <property type="molecule type" value="Genomic_DNA"/>
</dbReference>
<reference evidence="4" key="1">
    <citation type="submission" date="2021-02" db="EMBL/GenBank/DDBJ databases">
        <authorList>
            <person name="Nowell W R."/>
        </authorList>
    </citation>
    <scope>NUCLEOTIDE SEQUENCE</scope>
</reference>
<dbReference type="InterPro" id="IPR011022">
    <property type="entry name" value="Arrestin_C-like"/>
</dbReference>
<dbReference type="AlphaFoldDB" id="A0A815KXH3"/>
<comment type="similarity">
    <text evidence="1">Belongs to the arrestin family.</text>
</comment>
<dbReference type="Gene3D" id="2.60.40.640">
    <property type="match status" value="2"/>
</dbReference>
<dbReference type="PANTHER" id="PTHR11188">
    <property type="entry name" value="ARRESTIN DOMAIN CONTAINING PROTEIN"/>
    <property type="match status" value="1"/>
</dbReference>
<feature type="region of interest" description="Disordered" evidence="2">
    <location>
        <begin position="331"/>
        <end position="350"/>
    </location>
</feature>
<dbReference type="Pfam" id="PF02752">
    <property type="entry name" value="Arrestin_C"/>
    <property type="match status" value="1"/>
</dbReference>
<protein>
    <recommendedName>
        <fullName evidence="3">Arrestin C-terminal-like domain-containing protein</fullName>
    </recommendedName>
</protein>
<evidence type="ECO:0000256" key="1">
    <source>
        <dbReference type="ARBA" id="ARBA00005298"/>
    </source>
</evidence>
<evidence type="ECO:0000313" key="4">
    <source>
        <dbReference type="EMBL" id="CAF1395660.1"/>
    </source>
</evidence>
<dbReference type="SMART" id="SM01017">
    <property type="entry name" value="Arrestin_C"/>
    <property type="match status" value="1"/>
</dbReference>
<dbReference type="InterPro" id="IPR011021">
    <property type="entry name" value="Arrestin-like_N"/>
</dbReference>
<organism evidence="4 5">
    <name type="scientific">Rotaria sordida</name>
    <dbReference type="NCBI Taxonomy" id="392033"/>
    <lineage>
        <taxon>Eukaryota</taxon>
        <taxon>Metazoa</taxon>
        <taxon>Spiralia</taxon>
        <taxon>Gnathifera</taxon>
        <taxon>Rotifera</taxon>
        <taxon>Eurotatoria</taxon>
        <taxon>Bdelloidea</taxon>
        <taxon>Philodinida</taxon>
        <taxon>Philodinidae</taxon>
        <taxon>Rotaria</taxon>
    </lineage>
</organism>
<evidence type="ECO:0000313" key="5">
    <source>
        <dbReference type="Proteomes" id="UP000663882"/>
    </source>
</evidence>
<dbReference type="InterPro" id="IPR014752">
    <property type="entry name" value="Arrestin-like_C"/>
</dbReference>
<dbReference type="OrthoDB" id="2333384at2759"/>
<dbReference type="GO" id="GO:0015031">
    <property type="term" value="P:protein transport"/>
    <property type="evidence" value="ECO:0007669"/>
    <property type="project" value="TreeGrafter"/>
</dbReference>
<proteinExistence type="inferred from homology"/>
<dbReference type="Pfam" id="PF00339">
    <property type="entry name" value="Arrestin_N"/>
    <property type="match status" value="1"/>
</dbReference>